<dbReference type="InterPro" id="IPR000182">
    <property type="entry name" value="GNAT_dom"/>
</dbReference>
<dbReference type="Proteomes" id="UP000593626">
    <property type="component" value="Chromosome"/>
</dbReference>
<dbReference type="InterPro" id="IPR016181">
    <property type="entry name" value="Acyl_CoA_acyltransferase"/>
</dbReference>
<organism evidence="2 3">
    <name type="scientific">Mangrovibacillus cuniculi</name>
    <dbReference type="NCBI Taxonomy" id="2593652"/>
    <lineage>
        <taxon>Bacteria</taxon>
        <taxon>Bacillati</taxon>
        <taxon>Bacillota</taxon>
        <taxon>Bacilli</taxon>
        <taxon>Bacillales</taxon>
        <taxon>Bacillaceae</taxon>
        <taxon>Mangrovibacillus</taxon>
    </lineage>
</organism>
<accession>A0A7S8C9Q9</accession>
<keyword evidence="2" id="KW-0808">Transferase</keyword>
<evidence type="ECO:0000313" key="2">
    <source>
        <dbReference type="EMBL" id="QPC45851.1"/>
    </source>
</evidence>
<dbReference type="GO" id="GO:0016747">
    <property type="term" value="F:acyltransferase activity, transferring groups other than amino-acyl groups"/>
    <property type="evidence" value="ECO:0007669"/>
    <property type="project" value="InterPro"/>
</dbReference>
<feature type="domain" description="N-acetyltransferase" evidence="1">
    <location>
        <begin position="1"/>
        <end position="133"/>
    </location>
</feature>
<protein>
    <submittedName>
        <fullName evidence="2">GNAT family N-acetyltransferase</fullName>
    </submittedName>
</protein>
<dbReference type="AlphaFoldDB" id="A0A7S8C9Q9"/>
<dbReference type="SUPFAM" id="SSF55729">
    <property type="entry name" value="Acyl-CoA N-acyltransferases (Nat)"/>
    <property type="match status" value="1"/>
</dbReference>
<keyword evidence="3" id="KW-1185">Reference proteome</keyword>
<dbReference type="EMBL" id="CP049742">
    <property type="protein sequence ID" value="QPC45851.1"/>
    <property type="molecule type" value="Genomic_DNA"/>
</dbReference>
<proteinExistence type="predicted"/>
<gene>
    <name evidence="2" type="ORF">G8O30_02200</name>
</gene>
<dbReference type="PROSITE" id="PS51186">
    <property type="entry name" value="GNAT"/>
    <property type="match status" value="1"/>
</dbReference>
<dbReference type="KEGG" id="mcui:G8O30_02200"/>
<evidence type="ECO:0000313" key="3">
    <source>
        <dbReference type="Proteomes" id="UP000593626"/>
    </source>
</evidence>
<dbReference type="RefSeq" id="WP_239673369.1">
    <property type="nucleotide sequence ID" value="NZ_CP049742.1"/>
</dbReference>
<sequence>MIQIQQKDRDMVRSFFIKHWGSPQMVVSSGNYQCDELEGMYVKDDEGNIHALLTYMIRSGECEIVSIDCTKPNKGFGKQLLQAAEAVAKAAGCYRMKVITTNDNFDALRFFQKNHYFLSELRVKAVDQARTVKREIPLVSAEGVAIRDELILVKSL</sequence>
<name>A0A7S8C9Q9_9BACI</name>
<evidence type="ECO:0000259" key="1">
    <source>
        <dbReference type="PROSITE" id="PS51186"/>
    </source>
</evidence>
<dbReference type="Gene3D" id="3.40.630.30">
    <property type="match status" value="1"/>
</dbReference>
<dbReference type="Pfam" id="PF00583">
    <property type="entry name" value="Acetyltransf_1"/>
    <property type="match status" value="1"/>
</dbReference>
<reference evidence="2 3" key="1">
    <citation type="submission" date="2019-07" db="EMBL/GenBank/DDBJ databases">
        <title>Genome sequence of 2 isolates from Red Sea Mangroves.</title>
        <authorList>
            <person name="Sefrji F."/>
            <person name="Michoud G."/>
            <person name="Merlino G."/>
            <person name="Daffonchio D."/>
        </authorList>
    </citation>
    <scope>NUCLEOTIDE SEQUENCE [LARGE SCALE GENOMIC DNA]</scope>
    <source>
        <strain evidence="2 3">R1DC41</strain>
    </source>
</reference>